<evidence type="ECO:0000259" key="4">
    <source>
        <dbReference type="SMART" id="SM01217"/>
    </source>
</evidence>
<dbReference type="InterPro" id="IPR002772">
    <property type="entry name" value="Glyco_hydro_3_C"/>
</dbReference>
<dbReference type="InterPro" id="IPR036881">
    <property type="entry name" value="Glyco_hydro_3_C_sf"/>
</dbReference>
<dbReference type="InterPro" id="IPR026891">
    <property type="entry name" value="Fn3-like"/>
</dbReference>
<dbReference type="FunFam" id="2.60.40.10:FF:000495">
    <property type="entry name" value="Periplasmic beta-glucosidase"/>
    <property type="match status" value="1"/>
</dbReference>
<protein>
    <submittedName>
        <fullName evidence="5">Beta-glucosidase</fullName>
        <ecNumber evidence="5">3.2.1.21</ecNumber>
    </submittedName>
</protein>
<keyword evidence="3" id="KW-0119">Carbohydrate metabolism</keyword>
<dbReference type="EMBL" id="CZQD01000048">
    <property type="protein sequence ID" value="CUS57728.1"/>
    <property type="molecule type" value="Genomic_DNA"/>
</dbReference>
<evidence type="ECO:0000313" key="5">
    <source>
        <dbReference type="EMBL" id="CUS57728.1"/>
    </source>
</evidence>
<keyword evidence="5" id="KW-0326">Glycosidase</keyword>
<dbReference type="GO" id="GO:0005975">
    <property type="term" value="P:carbohydrate metabolic process"/>
    <property type="evidence" value="ECO:0007669"/>
    <property type="project" value="InterPro"/>
</dbReference>
<dbReference type="FunFam" id="3.20.20.300:FF:000005">
    <property type="entry name" value="Periplasmic beta-glucosidase"/>
    <property type="match status" value="1"/>
</dbReference>
<dbReference type="PRINTS" id="PR00133">
    <property type="entry name" value="GLHYDRLASE3"/>
</dbReference>
<evidence type="ECO:0000256" key="1">
    <source>
        <dbReference type="ARBA" id="ARBA00005336"/>
    </source>
</evidence>
<dbReference type="SMART" id="SM01217">
    <property type="entry name" value="Fn3_like"/>
    <property type="match status" value="1"/>
</dbReference>
<accession>A0A160U275</accession>
<dbReference type="InterPro" id="IPR013783">
    <property type="entry name" value="Ig-like_fold"/>
</dbReference>
<dbReference type="Gene3D" id="3.40.50.1700">
    <property type="entry name" value="Glycoside hydrolase family 3 C-terminal domain"/>
    <property type="match status" value="1"/>
</dbReference>
<proteinExistence type="inferred from homology"/>
<dbReference type="InterPro" id="IPR001764">
    <property type="entry name" value="Glyco_hydro_3_N"/>
</dbReference>
<dbReference type="SUPFAM" id="SSF52279">
    <property type="entry name" value="Beta-D-glucan exohydrolase, C-terminal domain"/>
    <property type="match status" value="1"/>
</dbReference>
<dbReference type="Pfam" id="PF01915">
    <property type="entry name" value="Glyco_hydro_3_C"/>
    <property type="match status" value="1"/>
</dbReference>
<sequence>MTDAYTGTKRRLAIGALATTLLATACATPVQAPTAPADTVVSDISEARACTPNVSLTSASQRVRSLVAQMTIDEKLGQLNQAAGGRSKSLNSKLTPEELGKVRNGEIGSYLHVAGAEPLGELQKVAIEESRLGIPLLFAMDVVHGYRTIFPVPLAMAASWDPDVWREAAVISADEASSAGLHWTFAPMVDIARDPRWGRIVESAGADPYLGSRMAVAQVEGYQGESLAAPNTILAATKHFGAYGAPTGGRDYGSADISDQSLFETYLPPFYAATKAGTGSMMTAFNDVAGVPSTANEYLIDDVLRGEWGFDGMIVSDWNAVAELMNHGVAESEEQAGVLALRAGVDMDMTSMVLPTRIKTAVQSDECLTHDLDAAVARILTTKERLGLFDEPMDYHDAEREKTTLLSHEFRRTAREAAVKSTVLLKNENQVLPLSKSPQKIAVIGALAEDKLTQLGSWRAQGKVEDVVSLLEGLQQNAPDGTTITYAAGAHPSNDADSSIEAAVEIASAADHILLVIGEDFDLSGEARSRSDIALPQNQSALAAAMFEIGKPVTIILVTGRPLAMEQEVGAADAVLNTWMLGIEAGNALSDVIWGDVSPAGRLPIEFPRRTGAVPHTYSEYPGGRPADPDLSKDTNRFIDIPITPLFPFGHGLTYSSFEYGDLIATTDADEFTLSIKVTNSGDVDSDEVIQLYMRDPFATIARPKRELRGFKRVHIPAGESRTVSFTLTPDQMAYYTARDGWIVEPGKIEFMVGASADDIRARAEVIIDQAYHTNVPASAIATRTHVE</sequence>
<dbReference type="Pfam" id="PF14310">
    <property type="entry name" value="Fn3-like"/>
    <property type="match status" value="1"/>
</dbReference>
<reference evidence="5" key="1">
    <citation type="submission" date="2015-10" db="EMBL/GenBank/DDBJ databases">
        <authorList>
            <person name="Gilbert D.G."/>
        </authorList>
    </citation>
    <scope>NUCLEOTIDE SEQUENCE</scope>
</reference>
<keyword evidence="2 5" id="KW-0378">Hydrolase</keyword>
<name>A0A160U275_9ZZZZ</name>
<evidence type="ECO:0000256" key="2">
    <source>
        <dbReference type="ARBA" id="ARBA00022801"/>
    </source>
</evidence>
<dbReference type="EC" id="3.2.1.21" evidence="5"/>
<dbReference type="AlphaFoldDB" id="A0A160U275"/>
<organism evidence="5">
    <name type="scientific">hydrothermal vent metagenome</name>
    <dbReference type="NCBI Taxonomy" id="652676"/>
    <lineage>
        <taxon>unclassified sequences</taxon>
        <taxon>metagenomes</taxon>
        <taxon>ecological metagenomes</taxon>
    </lineage>
</organism>
<dbReference type="Pfam" id="PF00933">
    <property type="entry name" value="Glyco_hydro_3"/>
    <property type="match status" value="1"/>
</dbReference>
<dbReference type="InterPro" id="IPR017853">
    <property type="entry name" value="GH"/>
</dbReference>
<evidence type="ECO:0000256" key="3">
    <source>
        <dbReference type="ARBA" id="ARBA00023277"/>
    </source>
</evidence>
<comment type="similarity">
    <text evidence="1">Belongs to the glycosyl hydrolase 3 family.</text>
</comment>
<dbReference type="InterPro" id="IPR050288">
    <property type="entry name" value="Cellulose_deg_GH3"/>
</dbReference>
<dbReference type="Gene3D" id="3.20.20.300">
    <property type="entry name" value="Glycoside hydrolase, family 3, N-terminal domain"/>
    <property type="match status" value="1"/>
</dbReference>
<dbReference type="PROSITE" id="PS00775">
    <property type="entry name" value="GLYCOSYL_HYDROL_F3"/>
    <property type="match status" value="1"/>
</dbReference>
<dbReference type="Gene3D" id="2.60.40.10">
    <property type="entry name" value="Immunoglobulins"/>
    <property type="match status" value="1"/>
</dbReference>
<dbReference type="InterPro" id="IPR019800">
    <property type="entry name" value="Glyco_hydro_3_AS"/>
</dbReference>
<dbReference type="PANTHER" id="PTHR42715:SF10">
    <property type="entry name" value="BETA-GLUCOSIDASE"/>
    <property type="match status" value="1"/>
</dbReference>
<dbReference type="InterPro" id="IPR036962">
    <property type="entry name" value="Glyco_hydro_3_N_sf"/>
</dbReference>
<dbReference type="SUPFAM" id="SSF51445">
    <property type="entry name" value="(Trans)glycosidases"/>
    <property type="match status" value="1"/>
</dbReference>
<feature type="domain" description="Fibronectin type III-like" evidence="4">
    <location>
        <begin position="688"/>
        <end position="757"/>
    </location>
</feature>
<dbReference type="GO" id="GO:0008422">
    <property type="term" value="F:beta-glucosidase activity"/>
    <property type="evidence" value="ECO:0007669"/>
    <property type="project" value="UniProtKB-EC"/>
</dbReference>
<gene>
    <name evidence="5" type="ORF">MGWOODY_Hyp1808</name>
</gene>
<dbReference type="PANTHER" id="PTHR42715">
    <property type="entry name" value="BETA-GLUCOSIDASE"/>
    <property type="match status" value="1"/>
</dbReference>